<dbReference type="GO" id="GO:0008777">
    <property type="term" value="F:acetylornithine deacetylase activity"/>
    <property type="evidence" value="ECO:0007669"/>
    <property type="project" value="UniProtKB-EC"/>
</dbReference>
<keyword evidence="5" id="KW-0028">Amino-acid biosynthesis</keyword>
<keyword evidence="8" id="KW-0862">Zinc</keyword>
<evidence type="ECO:0000259" key="10">
    <source>
        <dbReference type="Pfam" id="PF07687"/>
    </source>
</evidence>
<dbReference type="GO" id="GO:0046872">
    <property type="term" value="F:metal ion binding"/>
    <property type="evidence" value="ECO:0007669"/>
    <property type="project" value="UniProtKB-KW"/>
</dbReference>
<dbReference type="Proteomes" id="UP000272908">
    <property type="component" value="Unassembled WGS sequence"/>
</dbReference>
<keyword evidence="3" id="KW-0963">Cytoplasm</keyword>
<keyword evidence="4" id="KW-0055">Arginine biosynthesis</keyword>
<dbReference type="NCBIfam" id="NF005710">
    <property type="entry name" value="PRK07522.1"/>
    <property type="match status" value="1"/>
</dbReference>
<evidence type="ECO:0000256" key="6">
    <source>
        <dbReference type="ARBA" id="ARBA00022723"/>
    </source>
</evidence>
<gene>
    <name evidence="11" type="primary">argE</name>
    <name evidence="11" type="ORF">ROE7235_02979</name>
</gene>
<dbReference type="Gene3D" id="3.40.630.10">
    <property type="entry name" value="Zn peptidases"/>
    <property type="match status" value="1"/>
</dbReference>
<dbReference type="GO" id="GO:0006526">
    <property type="term" value="P:L-arginine biosynthetic process"/>
    <property type="evidence" value="ECO:0007669"/>
    <property type="project" value="UniProtKB-KW"/>
</dbReference>
<dbReference type="InterPro" id="IPR011650">
    <property type="entry name" value="Peptidase_M20_dimer"/>
</dbReference>
<dbReference type="InterPro" id="IPR002933">
    <property type="entry name" value="Peptidase_M20"/>
</dbReference>
<evidence type="ECO:0000256" key="7">
    <source>
        <dbReference type="ARBA" id="ARBA00022801"/>
    </source>
</evidence>
<evidence type="ECO:0000313" key="11">
    <source>
        <dbReference type="EMBL" id="SUZ33210.1"/>
    </source>
</evidence>
<dbReference type="Pfam" id="PF07687">
    <property type="entry name" value="M20_dimer"/>
    <property type="match status" value="1"/>
</dbReference>
<dbReference type="PANTHER" id="PTHR43808:SF31">
    <property type="entry name" value="N-ACETYL-L-CITRULLINE DEACETYLASE"/>
    <property type="match status" value="1"/>
</dbReference>
<dbReference type="InterPro" id="IPR001261">
    <property type="entry name" value="ArgE/DapE_CS"/>
</dbReference>
<comment type="similarity">
    <text evidence="2">Belongs to the peptidase M20A family. ArgE subfamily.</text>
</comment>
<dbReference type="RefSeq" id="WP_121096281.1">
    <property type="nucleotide sequence ID" value="NZ_UIHC01000040.1"/>
</dbReference>
<dbReference type="InterPro" id="IPR010169">
    <property type="entry name" value="AcOrn-deacetyl"/>
</dbReference>
<dbReference type="OrthoDB" id="9809784at2"/>
<dbReference type="EMBL" id="UIHC01000040">
    <property type="protein sequence ID" value="SUZ33210.1"/>
    <property type="molecule type" value="Genomic_DNA"/>
</dbReference>
<keyword evidence="9" id="KW-0170">Cobalt</keyword>
<keyword evidence="6" id="KW-0479">Metal-binding</keyword>
<proteinExistence type="inferred from homology"/>
<keyword evidence="12" id="KW-1185">Reference proteome</keyword>
<protein>
    <submittedName>
        <fullName evidence="11">Acetylornithine deacetylase</fullName>
        <ecNumber evidence="11">3.5.1.16</ecNumber>
    </submittedName>
</protein>
<evidence type="ECO:0000256" key="1">
    <source>
        <dbReference type="ARBA" id="ARBA00001947"/>
    </source>
</evidence>
<dbReference type="InterPro" id="IPR050072">
    <property type="entry name" value="Peptidase_M20A"/>
</dbReference>
<evidence type="ECO:0000256" key="8">
    <source>
        <dbReference type="ARBA" id="ARBA00022833"/>
    </source>
</evidence>
<dbReference type="CDD" id="cd03894">
    <property type="entry name" value="M20_ArgE"/>
    <property type="match status" value="1"/>
</dbReference>
<accession>A0A3B0MCT6</accession>
<dbReference type="Pfam" id="PF01546">
    <property type="entry name" value="Peptidase_M20"/>
    <property type="match status" value="1"/>
</dbReference>
<evidence type="ECO:0000256" key="9">
    <source>
        <dbReference type="ARBA" id="ARBA00023285"/>
    </source>
</evidence>
<dbReference type="SUPFAM" id="SSF53187">
    <property type="entry name" value="Zn-dependent exopeptidases"/>
    <property type="match status" value="1"/>
</dbReference>
<dbReference type="PANTHER" id="PTHR43808">
    <property type="entry name" value="ACETYLORNITHINE DEACETYLASE"/>
    <property type="match status" value="1"/>
</dbReference>
<name>A0A3B0MCT6_9RHOB</name>
<evidence type="ECO:0000256" key="5">
    <source>
        <dbReference type="ARBA" id="ARBA00022605"/>
    </source>
</evidence>
<keyword evidence="7 11" id="KW-0378">Hydrolase</keyword>
<evidence type="ECO:0000256" key="4">
    <source>
        <dbReference type="ARBA" id="ARBA00022571"/>
    </source>
</evidence>
<feature type="domain" description="Peptidase M20 dimerisation" evidence="10">
    <location>
        <begin position="175"/>
        <end position="280"/>
    </location>
</feature>
<dbReference type="AlphaFoldDB" id="A0A3B0MCT6"/>
<dbReference type="EC" id="3.5.1.16" evidence="11"/>
<dbReference type="NCBIfam" id="TIGR01892">
    <property type="entry name" value="AcOrn-deacetyl"/>
    <property type="match status" value="1"/>
</dbReference>
<evidence type="ECO:0000256" key="2">
    <source>
        <dbReference type="ARBA" id="ARBA00005691"/>
    </source>
</evidence>
<dbReference type="InterPro" id="IPR036264">
    <property type="entry name" value="Bact_exopeptidase_dim_dom"/>
</dbReference>
<reference evidence="12" key="1">
    <citation type="submission" date="2018-08" db="EMBL/GenBank/DDBJ databases">
        <authorList>
            <person name="Rodrigo-Torres L."/>
            <person name="Arahal R. D."/>
            <person name="Lucena T."/>
        </authorList>
    </citation>
    <scope>NUCLEOTIDE SEQUENCE [LARGE SCALE GENOMIC DNA]</scope>
    <source>
        <strain evidence="12">CECT 7235</strain>
    </source>
</reference>
<evidence type="ECO:0000313" key="12">
    <source>
        <dbReference type="Proteomes" id="UP000272908"/>
    </source>
</evidence>
<sequence length="389" mass="41115">MSDTLTRTKQILADLVAFPSISADGNLAITEHLATLLEAAGARLWFEPDATGAKLNLFATIGPDLPGGVVLSGHTDVVPVEGQPWTTDPFTMVERDGRLYGRGTCDMKGFVAACVAMAPVFAARDLKVPVHFAFTYDEEVGCLGAQVLTATLAARGITPAAGIIGEPSMMQPVEGHKGCFEYTTRFTGLEGHGSSPDLGVNAVQYAARMVNRLCELRAQLKDRTPTDSDFIPPHTTINIGVLAGGVAHNVIPGTARLEWEMRPVQPEDATFVKAELAALQADMLAEMHAVYPAASIETETIAEVVGLTPDPASAATRLVMELTGANRAGLVPFGTEAGLFQQIGIPSVICGPGDIAQAHKPDEFLALDQLAACLAMLDRLADRMERGAV</sequence>
<evidence type="ECO:0000256" key="3">
    <source>
        <dbReference type="ARBA" id="ARBA00022490"/>
    </source>
</evidence>
<dbReference type="SUPFAM" id="SSF55031">
    <property type="entry name" value="Bacterial exopeptidase dimerisation domain"/>
    <property type="match status" value="1"/>
</dbReference>
<dbReference type="Gene3D" id="3.30.70.360">
    <property type="match status" value="1"/>
</dbReference>
<organism evidence="11 12">
    <name type="scientific">Roseinatronobacter ekhonensis</name>
    <dbReference type="NCBI Taxonomy" id="254356"/>
    <lineage>
        <taxon>Bacteria</taxon>
        <taxon>Pseudomonadati</taxon>
        <taxon>Pseudomonadota</taxon>
        <taxon>Alphaproteobacteria</taxon>
        <taxon>Rhodobacterales</taxon>
        <taxon>Paracoccaceae</taxon>
        <taxon>Roseinatronobacter</taxon>
    </lineage>
</organism>
<dbReference type="PROSITE" id="PS00759">
    <property type="entry name" value="ARGE_DAPE_CPG2_2"/>
    <property type="match status" value="1"/>
</dbReference>
<comment type="cofactor">
    <cofactor evidence="1">
        <name>Zn(2+)</name>
        <dbReference type="ChEBI" id="CHEBI:29105"/>
    </cofactor>
</comment>